<keyword evidence="3" id="KW-1185">Reference proteome</keyword>
<feature type="transmembrane region" description="Helical" evidence="1">
    <location>
        <begin position="227"/>
        <end position="246"/>
    </location>
</feature>
<organism evidence="2 3">
    <name type="scientific">Saccharothrix espanaensis (strain ATCC 51144 / DSM 44229 / JCM 9112 / NBRC 15066 / NRRL 15764)</name>
    <dbReference type="NCBI Taxonomy" id="1179773"/>
    <lineage>
        <taxon>Bacteria</taxon>
        <taxon>Bacillati</taxon>
        <taxon>Actinomycetota</taxon>
        <taxon>Actinomycetes</taxon>
        <taxon>Pseudonocardiales</taxon>
        <taxon>Pseudonocardiaceae</taxon>
        <taxon>Saccharothrix</taxon>
    </lineage>
</organism>
<dbReference type="PANTHER" id="PTHR36832:SF2">
    <property type="entry name" value="INTEGRAL MEMBRANE PROTEIN"/>
    <property type="match status" value="1"/>
</dbReference>
<keyword evidence="1" id="KW-0812">Transmembrane</keyword>
<dbReference type="PATRIC" id="fig|1179773.3.peg.7865"/>
<dbReference type="PANTHER" id="PTHR36832">
    <property type="entry name" value="SLR1174 PROTEIN-RELATED"/>
    <property type="match status" value="1"/>
</dbReference>
<feature type="transmembrane region" description="Helical" evidence="1">
    <location>
        <begin position="57"/>
        <end position="75"/>
    </location>
</feature>
<name>K0K427_SACES</name>
<dbReference type="InterPro" id="IPR010390">
    <property type="entry name" value="ABC-2_transporter-like"/>
</dbReference>
<dbReference type="eggNOG" id="COG4587">
    <property type="taxonomic scope" value="Bacteria"/>
</dbReference>
<dbReference type="KEGG" id="sesp:BN6_77910"/>
<dbReference type="HOGENOM" id="CLU_084465_0_1_11"/>
<accession>K0K427</accession>
<dbReference type="EMBL" id="HE804045">
    <property type="protein sequence ID" value="CCH35010.1"/>
    <property type="molecule type" value="Genomic_DNA"/>
</dbReference>
<proteinExistence type="predicted"/>
<sequence>MRVYGQLALAGFRRYSTYRQAMFAGLVANTTFGLLRTAVMVAVVGAAPKAGYDVPAAVAYVWVGQGLMAFVQLWGDNTLAERVSTGDVVVDLYRPWHLQAALFATDVGRAGYSVAVRFVPPVVIGALIFPFQWPEPAAWPVFALSALLALAVSFGVRFLLNASTFWLLDNRGVMSLWAVTSSVLCGLALPLGFFPDWARTLLWATPFPAIIQGPIDVWMGHGPQWTILAHQAFWAVVLFALGHVVLGRAVRKVVVQGG</sequence>
<dbReference type="Proteomes" id="UP000006281">
    <property type="component" value="Chromosome"/>
</dbReference>
<dbReference type="AlphaFoldDB" id="K0K427"/>
<feature type="transmembrane region" description="Helical" evidence="1">
    <location>
        <begin position="21"/>
        <end position="45"/>
    </location>
</feature>
<dbReference type="BioCyc" id="SESP1179773:BN6_RS37660-MONOMER"/>
<keyword evidence="1" id="KW-1133">Transmembrane helix</keyword>
<feature type="transmembrane region" description="Helical" evidence="1">
    <location>
        <begin position="114"/>
        <end position="133"/>
    </location>
</feature>
<gene>
    <name evidence="2" type="ordered locus">BN6_77910</name>
</gene>
<evidence type="ECO:0000313" key="2">
    <source>
        <dbReference type="EMBL" id="CCH35010.1"/>
    </source>
</evidence>
<reference evidence="2 3" key="1">
    <citation type="journal article" date="2012" name="BMC Genomics">
        <title>Complete genome sequence of Saccharothrix espanaensis DSM 44229T and comparison to the other completely sequenced Pseudonocardiaceae.</title>
        <authorList>
            <person name="Strobel T."/>
            <person name="Al-Dilaimi A."/>
            <person name="Blom J."/>
            <person name="Gessner A."/>
            <person name="Kalinowski J."/>
            <person name="Luzhetska M."/>
            <person name="Puhler A."/>
            <person name="Szczepanowski R."/>
            <person name="Bechthold A."/>
            <person name="Ruckert C."/>
        </authorList>
    </citation>
    <scope>NUCLEOTIDE SEQUENCE [LARGE SCALE GENOMIC DNA]</scope>
    <source>
        <strain evidence="3">ATCC 51144 / DSM 44229 / JCM 9112 / NBRC 15066 / NRRL 15764</strain>
    </source>
</reference>
<feature type="transmembrane region" description="Helical" evidence="1">
    <location>
        <begin position="139"/>
        <end position="160"/>
    </location>
</feature>
<protein>
    <submittedName>
        <fullName evidence="2">ABC-type transporter, permease subunit</fullName>
    </submittedName>
</protein>
<evidence type="ECO:0000256" key="1">
    <source>
        <dbReference type="SAM" id="Phobius"/>
    </source>
</evidence>
<evidence type="ECO:0000313" key="3">
    <source>
        <dbReference type="Proteomes" id="UP000006281"/>
    </source>
</evidence>
<dbReference type="Pfam" id="PF06182">
    <property type="entry name" value="ABC2_membrane_6"/>
    <property type="match status" value="1"/>
</dbReference>
<keyword evidence="1" id="KW-0472">Membrane</keyword>
<feature type="transmembrane region" description="Helical" evidence="1">
    <location>
        <begin position="172"/>
        <end position="193"/>
    </location>
</feature>
<dbReference type="STRING" id="1179773.BN6_77910"/>